<dbReference type="FunFam" id="3.90.550.10:FF:000044">
    <property type="entry name" value="Galactosylgalactosylxylosylprotein 3-beta-glucuronosyltransferase"/>
    <property type="match status" value="1"/>
</dbReference>
<evidence type="ECO:0000256" key="9">
    <source>
        <dbReference type="ARBA" id="ARBA00022968"/>
    </source>
</evidence>
<feature type="active site" description="Proton donor/acceptor" evidence="16">
    <location>
        <position position="233"/>
    </location>
</feature>
<evidence type="ECO:0000256" key="5">
    <source>
        <dbReference type="ARBA" id="ARBA00012641"/>
    </source>
</evidence>
<comment type="similarity">
    <text evidence="4 20">Belongs to the glycosyltransferase 43 family.</text>
</comment>
<feature type="glycosylation site" description="N-linked (GlcNAc...) asparagine" evidence="19">
    <location>
        <position position="252"/>
    </location>
</feature>
<evidence type="ECO:0000256" key="15">
    <source>
        <dbReference type="ARBA" id="ARBA00047979"/>
    </source>
</evidence>
<dbReference type="GO" id="GO:0050650">
    <property type="term" value="P:chondroitin sulfate proteoglycan biosynthetic process"/>
    <property type="evidence" value="ECO:0007669"/>
    <property type="project" value="TreeGrafter"/>
</dbReference>
<feature type="region of interest" description="Disordered" evidence="21">
    <location>
        <begin position="267"/>
        <end position="286"/>
    </location>
</feature>
<keyword evidence="11 20" id="KW-0333">Golgi apparatus</keyword>
<evidence type="ECO:0000256" key="21">
    <source>
        <dbReference type="SAM" id="MobiDB-lite"/>
    </source>
</evidence>
<evidence type="ECO:0000256" key="11">
    <source>
        <dbReference type="ARBA" id="ARBA00023034"/>
    </source>
</evidence>
<evidence type="ECO:0000256" key="7">
    <source>
        <dbReference type="ARBA" id="ARBA00022692"/>
    </source>
</evidence>
<evidence type="ECO:0000256" key="10">
    <source>
        <dbReference type="ARBA" id="ARBA00022989"/>
    </source>
</evidence>
<comment type="cofactor">
    <cofactor evidence="1 17 20">
        <name>Mn(2+)</name>
        <dbReference type="ChEBI" id="CHEBI:29035"/>
    </cofactor>
</comment>
<organism evidence="22 23">
    <name type="scientific">Pieris macdunnoughi</name>
    <dbReference type="NCBI Taxonomy" id="345717"/>
    <lineage>
        <taxon>Eukaryota</taxon>
        <taxon>Metazoa</taxon>
        <taxon>Ecdysozoa</taxon>
        <taxon>Arthropoda</taxon>
        <taxon>Hexapoda</taxon>
        <taxon>Insecta</taxon>
        <taxon>Pterygota</taxon>
        <taxon>Neoptera</taxon>
        <taxon>Endopterygota</taxon>
        <taxon>Lepidoptera</taxon>
        <taxon>Glossata</taxon>
        <taxon>Ditrysia</taxon>
        <taxon>Papilionoidea</taxon>
        <taxon>Pieridae</taxon>
        <taxon>Pierinae</taxon>
        <taxon>Pieris</taxon>
    </lineage>
</organism>
<evidence type="ECO:0000313" key="23">
    <source>
        <dbReference type="Proteomes" id="UP000663880"/>
    </source>
</evidence>
<dbReference type="GO" id="GO:0046872">
    <property type="term" value="F:metal ion binding"/>
    <property type="evidence" value="ECO:0007669"/>
    <property type="project" value="UniProtKB-KW"/>
</dbReference>
<comment type="caution">
    <text evidence="22">The sequence shown here is derived from an EMBL/GenBank/DDBJ whole genome shotgun (WGS) entry which is preliminary data.</text>
</comment>
<dbReference type="CDD" id="cd00218">
    <property type="entry name" value="GlcAT-I"/>
    <property type="match status" value="1"/>
</dbReference>
<protein>
    <recommendedName>
        <fullName evidence="5 20">Galactosylgalactosylxylosylprotein 3-beta-glucuronosyltransferase</fullName>
        <ecNumber evidence="5 20">2.4.1.135</ecNumber>
    </recommendedName>
</protein>
<dbReference type="Gene3D" id="3.90.550.10">
    <property type="entry name" value="Spore Coat Polysaccharide Biosynthesis Protein SpsA, Chain A"/>
    <property type="match status" value="1"/>
</dbReference>
<evidence type="ECO:0000256" key="18">
    <source>
        <dbReference type="PIRSR" id="PIRSR605027-4"/>
    </source>
</evidence>
<comment type="subcellular location">
    <subcellularLocation>
        <location evidence="2 20">Golgi apparatus membrane</location>
        <topology evidence="2 20">Single-pass type II membrane protein</topology>
    </subcellularLocation>
</comment>
<dbReference type="UniPathway" id="UPA00378"/>
<dbReference type="GO" id="GO:0000139">
    <property type="term" value="C:Golgi membrane"/>
    <property type="evidence" value="ECO:0007669"/>
    <property type="project" value="UniProtKB-SubCell"/>
</dbReference>
<dbReference type="SUPFAM" id="SSF53448">
    <property type="entry name" value="Nucleotide-diphospho-sugar transferases"/>
    <property type="match status" value="1"/>
</dbReference>
<accession>A0A821TJK9</accession>
<keyword evidence="8 17" id="KW-0479">Metal-binding</keyword>
<keyword evidence="13 19" id="KW-0325">Glycoprotein</keyword>
<evidence type="ECO:0000256" key="4">
    <source>
        <dbReference type="ARBA" id="ARBA00007706"/>
    </source>
</evidence>
<evidence type="ECO:0000256" key="3">
    <source>
        <dbReference type="ARBA" id="ARBA00004922"/>
    </source>
</evidence>
<name>A0A821TJK9_9NEOP</name>
<evidence type="ECO:0000256" key="16">
    <source>
        <dbReference type="PIRSR" id="PIRSR605027-1"/>
    </source>
</evidence>
<evidence type="ECO:0000256" key="14">
    <source>
        <dbReference type="ARBA" id="ARBA00023211"/>
    </source>
</evidence>
<evidence type="ECO:0000256" key="8">
    <source>
        <dbReference type="ARBA" id="ARBA00022723"/>
    </source>
</evidence>
<evidence type="ECO:0000256" key="6">
    <source>
        <dbReference type="ARBA" id="ARBA00022679"/>
    </source>
</evidence>
<keyword evidence="12" id="KW-0472">Membrane</keyword>
<evidence type="ECO:0000256" key="19">
    <source>
        <dbReference type="PIRSR" id="PIRSR605027-6"/>
    </source>
</evidence>
<feature type="binding site" evidence="17">
    <location>
        <position position="148"/>
    </location>
    <ligand>
        <name>Mn(2+)</name>
        <dbReference type="ChEBI" id="CHEBI:29035"/>
    </ligand>
</feature>
<evidence type="ECO:0000313" key="22">
    <source>
        <dbReference type="EMBL" id="CAF4875721.1"/>
    </source>
</evidence>
<evidence type="ECO:0000256" key="20">
    <source>
        <dbReference type="RuleBase" id="RU363127"/>
    </source>
</evidence>
<keyword evidence="14 17" id="KW-0464">Manganese</keyword>
<comment type="pathway">
    <text evidence="3 20">Protein modification; protein glycosylation.</text>
</comment>
<dbReference type="GO" id="GO:0015018">
    <property type="term" value="F:galactosylgalactosylxylosylprotein 3-beta-glucuronosyltransferase activity"/>
    <property type="evidence" value="ECO:0007669"/>
    <property type="project" value="UniProtKB-UniRule"/>
</dbReference>
<dbReference type="GO" id="GO:0005975">
    <property type="term" value="P:carbohydrate metabolic process"/>
    <property type="evidence" value="ECO:0007669"/>
    <property type="project" value="TreeGrafter"/>
</dbReference>
<dbReference type="PANTHER" id="PTHR10896">
    <property type="entry name" value="GALACTOSYLGALACTOSYLXYLOSYLPROTEIN 3-BETA-GLUCURONOSYLTRANSFERASE BETA-1,3-GLUCURONYLTRANSFERASE"/>
    <property type="match status" value="1"/>
</dbReference>
<keyword evidence="6 20" id="KW-0808">Transferase</keyword>
<reference evidence="22" key="1">
    <citation type="submission" date="2021-02" db="EMBL/GenBank/DDBJ databases">
        <authorList>
            <person name="Steward A R."/>
        </authorList>
    </citation>
    <scope>NUCLEOTIDE SEQUENCE</scope>
</reference>
<dbReference type="InterPro" id="IPR005027">
    <property type="entry name" value="Glyco_trans_43"/>
</dbReference>
<dbReference type="EMBL" id="CAJOBZ010000025">
    <property type="protein sequence ID" value="CAF4875721.1"/>
    <property type="molecule type" value="Genomic_DNA"/>
</dbReference>
<feature type="site" description="Interaction with galactose moiety of substrate glycoprotein" evidence="18">
    <location>
        <position position="270"/>
    </location>
</feature>
<dbReference type="Pfam" id="PF03360">
    <property type="entry name" value="Glyco_transf_43"/>
    <property type="match status" value="1"/>
</dbReference>
<proteinExistence type="inferred from homology"/>
<evidence type="ECO:0000256" key="12">
    <source>
        <dbReference type="ARBA" id="ARBA00023136"/>
    </source>
</evidence>
<dbReference type="InterPro" id="IPR029044">
    <property type="entry name" value="Nucleotide-diphossugar_trans"/>
</dbReference>
<evidence type="ECO:0000256" key="13">
    <source>
        <dbReference type="ARBA" id="ARBA00023180"/>
    </source>
</evidence>
<dbReference type="Proteomes" id="UP000663880">
    <property type="component" value="Unassembled WGS sequence"/>
</dbReference>
<keyword evidence="23" id="KW-1185">Reference proteome</keyword>
<dbReference type="AlphaFoldDB" id="A0A821TJK9"/>
<keyword evidence="9 20" id="KW-0735">Signal-anchor</keyword>
<keyword evidence="10" id="KW-1133">Transmembrane helix</keyword>
<sequence length="286" mass="32881">MPFVNIKKQYIAIGMLVFVALFFFNTRPAFQCQITQEVNTYLPTIYGITPTYARLAQKADLTRLSQTLMLVRNFHWVIIEDSETKTKLVENLLKESTLKYTHLNVKTQKSKHSTASGVEQRNAALSWLRDHLRQAEDKKGVVYFMDDDNTYALKVFDEMRKIKKVGVWPVGIVGGMRVEMPLVTDGKVTGFNAVWKSFRPFPIDMAGFAINATLFLNHPEAKFSRKVQSGFQESEILKYFTTREELEPLADNCTKVYAWHTRTQKPSITNPKKLKTPPIPDDHIEV</sequence>
<evidence type="ECO:0000256" key="1">
    <source>
        <dbReference type="ARBA" id="ARBA00001936"/>
    </source>
</evidence>
<dbReference type="OrthoDB" id="675023at2759"/>
<evidence type="ECO:0000256" key="17">
    <source>
        <dbReference type="PIRSR" id="PIRSR605027-3"/>
    </source>
</evidence>
<keyword evidence="7" id="KW-0812">Transmembrane</keyword>
<dbReference type="EC" id="2.4.1.135" evidence="5 20"/>
<comment type="catalytic activity">
    <reaction evidence="15 20">
        <text>3-O-(beta-D-galactosyl-(1-&gt;3)-beta-D-galactosyl-(1-&gt;4)-beta-D-xylosyl)-L-seryl-[protein] + UDP-alpha-D-glucuronate = 3-O-(beta-D-GlcA-(1-&gt;3)-beta-D-Gal-(1-&gt;3)-beta-D-Gal-(1-&gt;4)-beta-D-Xyl)-L-seryl-[protein] + UDP + H(+)</text>
        <dbReference type="Rhea" id="RHEA:24168"/>
        <dbReference type="Rhea" id="RHEA-COMP:12571"/>
        <dbReference type="Rhea" id="RHEA-COMP:12573"/>
        <dbReference type="ChEBI" id="CHEBI:15378"/>
        <dbReference type="ChEBI" id="CHEBI:58052"/>
        <dbReference type="ChEBI" id="CHEBI:58223"/>
        <dbReference type="ChEBI" id="CHEBI:132090"/>
        <dbReference type="ChEBI" id="CHEBI:132093"/>
        <dbReference type="EC" id="2.4.1.135"/>
    </reaction>
</comment>
<feature type="site" description="Interaction with galactose moiety of substrate glycoprotein" evidence="18">
    <location>
        <position position="179"/>
    </location>
</feature>
<evidence type="ECO:0000256" key="2">
    <source>
        <dbReference type="ARBA" id="ARBA00004323"/>
    </source>
</evidence>
<gene>
    <name evidence="22" type="ORF">PMACD_LOCUS9154</name>
</gene>
<dbReference type="PANTHER" id="PTHR10896:SF65">
    <property type="entry name" value="GALACTOSYLGALACTOSYLXYLOSYLPROTEIN 3-BETA-GLUCURONOSYLTRANSFERASE 3"/>
    <property type="match status" value="1"/>
</dbReference>